<dbReference type="Gene3D" id="1.25.40.900">
    <property type="match status" value="1"/>
</dbReference>
<dbReference type="EMBL" id="VWFC01000031">
    <property type="protein sequence ID" value="KAB1322571.1"/>
    <property type="molecule type" value="Genomic_DNA"/>
</dbReference>
<keyword evidence="4" id="KW-0472">Membrane</keyword>
<evidence type="ECO:0000256" key="3">
    <source>
        <dbReference type="ARBA" id="ARBA00022729"/>
    </source>
</evidence>
<protein>
    <submittedName>
        <fullName evidence="8">RagB/SusD family nutrient uptake outer membrane protein</fullName>
    </submittedName>
</protein>
<dbReference type="Gene3D" id="2.20.20.130">
    <property type="match status" value="1"/>
</dbReference>
<dbReference type="CDD" id="cd08977">
    <property type="entry name" value="SusD"/>
    <property type="match status" value="1"/>
</dbReference>
<dbReference type="RefSeq" id="WP_008774633.1">
    <property type="nucleotide sequence ID" value="NZ_CAKJYS010000001.1"/>
</dbReference>
<comment type="subcellular location">
    <subcellularLocation>
        <location evidence="1">Cell outer membrane</location>
    </subcellularLocation>
</comment>
<comment type="similarity">
    <text evidence="2">Belongs to the SusD family.</text>
</comment>
<dbReference type="Gene3D" id="1.25.40.390">
    <property type="match status" value="1"/>
</dbReference>
<dbReference type="InterPro" id="IPR033985">
    <property type="entry name" value="SusD-like_N"/>
</dbReference>
<dbReference type="Proteomes" id="UP001219389">
    <property type="component" value="Unassembled WGS sequence"/>
</dbReference>
<dbReference type="Pfam" id="PF14322">
    <property type="entry name" value="SusD-like_3"/>
    <property type="match status" value="1"/>
</dbReference>
<evidence type="ECO:0000313" key="10">
    <source>
        <dbReference type="Proteomes" id="UP000375690"/>
    </source>
</evidence>
<reference evidence="9" key="2">
    <citation type="submission" date="2022-10" db="EMBL/GenBank/DDBJ databases">
        <title>Human gut microbiome strain richness.</title>
        <authorList>
            <person name="Chen-Liaw A."/>
        </authorList>
    </citation>
    <scope>NUCLEOTIDE SEQUENCE</scope>
    <source>
        <strain evidence="9">BSD2780120875st1_E1_BSD2780120875_150330</strain>
    </source>
</reference>
<proteinExistence type="inferred from homology"/>
<dbReference type="EMBL" id="JAQNZF010000011">
    <property type="protein sequence ID" value="MDC2742706.1"/>
    <property type="molecule type" value="Genomic_DNA"/>
</dbReference>
<accession>A0A139LMP6</accession>
<dbReference type="Pfam" id="PF07980">
    <property type="entry name" value="SusD_RagB"/>
    <property type="match status" value="1"/>
</dbReference>
<evidence type="ECO:0000313" key="8">
    <source>
        <dbReference type="EMBL" id="KAB1322571.1"/>
    </source>
</evidence>
<evidence type="ECO:0000256" key="2">
    <source>
        <dbReference type="ARBA" id="ARBA00006275"/>
    </source>
</evidence>
<organism evidence="8 10">
    <name type="scientific">Bacteroides ovatus</name>
    <dbReference type="NCBI Taxonomy" id="28116"/>
    <lineage>
        <taxon>Bacteria</taxon>
        <taxon>Pseudomonadati</taxon>
        <taxon>Bacteroidota</taxon>
        <taxon>Bacteroidia</taxon>
        <taxon>Bacteroidales</taxon>
        <taxon>Bacteroidaceae</taxon>
        <taxon>Bacteroides</taxon>
    </lineage>
</organism>
<evidence type="ECO:0000256" key="1">
    <source>
        <dbReference type="ARBA" id="ARBA00004442"/>
    </source>
</evidence>
<dbReference type="STRING" id="28116.Bovatus_01507"/>
<feature type="domain" description="SusD-like N-terminal" evidence="7">
    <location>
        <begin position="22"/>
        <end position="241"/>
    </location>
</feature>
<feature type="domain" description="RagB/SusD" evidence="6">
    <location>
        <begin position="337"/>
        <end position="482"/>
    </location>
</feature>
<keyword evidence="5" id="KW-0998">Cell outer membrane</keyword>
<dbReference type="Proteomes" id="UP000375690">
    <property type="component" value="Unassembled WGS sequence"/>
</dbReference>
<dbReference type="SUPFAM" id="SSF48452">
    <property type="entry name" value="TPR-like"/>
    <property type="match status" value="1"/>
</dbReference>
<dbReference type="InterPro" id="IPR011990">
    <property type="entry name" value="TPR-like_helical_dom_sf"/>
</dbReference>
<comment type="caution">
    <text evidence="8">The sequence shown here is derived from an EMBL/GenBank/DDBJ whole genome shotgun (WGS) entry which is preliminary data.</text>
</comment>
<evidence type="ECO:0000313" key="9">
    <source>
        <dbReference type="EMBL" id="MDC2742706.1"/>
    </source>
</evidence>
<dbReference type="InterPro" id="IPR012944">
    <property type="entry name" value="SusD_RagB_dom"/>
</dbReference>
<evidence type="ECO:0000256" key="5">
    <source>
        <dbReference type="ARBA" id="ARBA00023237"/>
    </source>
</evidence>
<name>A0A139LMP6_BACOV</name>
<keyword evidence="3" id="KW-0732">Signal</keyword>
<reference evidence="8 10" key="1">
    <citation type="journal article" date="2019" name="Nat. Med.">
        <title>A library of human gut bacterial isolates paired with longitudinal multiomics data enables mechanistic microbiome research.</title>
        <authorList>
            <person name="Poyet M."/>
            <person name="Groussin M."/>
            <person name="Gibbons S.M."/>
            <person name="Avila-Pacheco J."/>
            <person name="Jiang X."/>
            <person name="Kearney S.M."/>
            <person name="Perrotta A.R."/>
            <person name="Berdy B."/>
            <person name="Zhao S."/>
            <person name="Lieberman T.D."/>
            <person name="Swanson P.K."/>
            <person name="Smith M."/>
            <person name="Roesemann S."/>
            <person name="Alexander J.E."/>
            <person name="Rich S.A."/>
            <person name="Livny J."/>
            <person name="Vlamakis H."/>
            <person name="Clish C."/>
            <person name="Bullock K."/>
            <person name="Deik A."/>
            <person name="Scott J."/>
            <person name="Pierce K.A."/>
            <person name="Xavier R.J."/>
            <person name="Alm E.J."/>
        </authorList>
    </citation>
    <scope>NUCLEOTIDE SEQUENCE [LARGE SCALE GENOMIC DNA]</scope>
    <source>
        <strain evidence="8 10">BIOML-A2</strain>
    </source>
</reference>
<dbReference type="AlphaFoldDB" id="A0A139LMP6"/>
<sequence length="485" mass="55618">MKKIKYIALGAFATLLSSCGNDWLDLQSSTAIETDGSLIELRDFEFVLNGAYSSMQSSSYYGADMFCYGDLRGDDMKSYKSSSTNVSFYTFKYNKTNGPSGFWGMYYGIGKNLNILFRDIEKIKLVPDREITTPKLEKLTEQEYYNDLKGEALAIRALLLFDMTRIYGYPYLKDNGASLAVPIIDKVVEDKNIKPSRNTTAQCYKAITDDLTDAVKLLRPVKKEGKINKWGAMTLLSRVYLYMGNDKEAYDVAAEAIKGAEKQGYKLWTNDEYAKIWATPFNSELLFEIVNLTTDSPGKSSIGYLSTKYNLIATEKYWKDYMKDNSDDVRSQMVSTASSSKPYCLKYPAQGSKSYEDANIPVFRLSELYLNAAEAAIKRNDIPNTRKYLKPIYARTGKDLDAVADEDINLDLVLEQRRIEFWGEGQRFFDLLRNNKKVIREDYLSEVPNEAVEFDWSYYKIVLPVPNHEMEYNENMVQNPEYELH</sequence>
<dbReference type="PROSITE" id="PS51257">
    <property type="entry name" value="PROKAR_LIPOPROTEIN"/>
    <property type="match status" value="1"/>
</dbReference>
<dbReference type="GO" id="GO:0009279">
    <property type="term" value="C:cell outer membrane"/>
    <property type="evidence" value="ECO:0007669"/>
    <property type="project" value="UniProtKB-SubCell"/>
</dbReference>
<gene>
    <name evidence="8" type="ORF">F3B53_20575</name>
    <name evidence="9" type="ORF">PO382_10760</name>
</gene>
<evidence type="ECO:0000259" key="6">
    <source>
        <dbReference type="Pfam" id="PF07980"/>
    </source>
</evidence>
<evidence type="ECO:0000256" key="4">
    <source>
        <dbReference type="ARBA" id="ARBA00023136"/>
    </source>
</evidence>
<evidence type="ECO:0000259" key="7">
    <source>
        <dbReference type="Pfam" id="PF14322"/>
    </source>
</evidence>